<organism evidence="3">
    <name type="scientific">Solibacter usitatus (strain Ellin6076)</name>
    <dbReference type="NCBI Taxonomy" id="234267"/>
    <lineage>
        <taxon>Bacteria</taxon>
        <taxon>Pseudomonadati</taxon>
        <taxon>Acidobacteriota</taxon>
        <taxon>Terriglobia</taxon>
        <taxon>Bryobacterales</taxon>
        <taxon>Solibacteraceae</taxon>
        <taxon>Candidatus Solibacter</taxon>
    </lineage>
</organism>
<evidence type="ECO:0000256" key="1">
    <source>
        <dbReference type="SAM" id="Phobius"/>
    </source>
</evidence>
<keyword evidence="1" id="KW-0812">Transmembrane</keyword>
<proteinExistence type="predicted"/>
<feature type="transmembrane region" description="Helical" evidence="1">
    <location>
        <begin position="165"/>
        <end position="183"/>
    </location>
</feature>
<evidence type="ECO:0000256" key="2">
    <source>
        <dbReference type="SAM" id="SignalP"/>
    </source>
</evidence>
<keyword evidence="1" id="KW-0472">Membrane</keyword>
<dbReference type="HOGENOM" id="CLU_1420615_0_0_0"/>
<reference evidence="3" key="1">
    <citation type="submission" date="2006-10" db="EMBL/GenBank/DDBJ databases">
        <title>Complete sequence of Solibacter usitatus Ellin6076.</title>
        <authorList>
            <consortium name="US DOE Joint Genome Institute"/>
            <person name="Copeland A."/>
            <person name="Lucas S."/>
            <person name="Lapidus A."/>
            <person name="Barry K."/>
            <person name="Detter J.C."/>
            <person name="Glavina del Rio T."/>
            <person name="Hammon N."/>
            <person name="Israni S."/>
            <person name="Dalin E."/>
            <person name="Tice H."/>
            <person name="Pitluck S."/>
            <person name="Thompson L.S."/>
            <person name="Brettin T."/>
            <person name="Bruce D."/>
            <person name="Han C."/>
            <person name="Tapia R."/>
            <person name="Gilna P."/>
            <person name="Schmutz J."/>
            <person name="Larimer F."/>
            <person name="Land M."/>
            <person name="Hauser L."/>
            <person name="Kyrpides N."/>
            <person name="Mikhailova N."/>
            <person name="Janssen P.H."/>
            <person name="Kuske C.R."/>
            <person name="Richardson P."/>
        </authorList>
    </citation>
    <scope>NUCLEOTIDE SEQUENCE</scope>
    <source>
        <strain evidence="3">Ellin6076</strain>
    </source>
</reference>
<evidence type="ECO:0008006" key="4">
    <source>
        <dbReference type="Google" id="ProtNLM"/>
    </source>
</evidence>
<name>Q01S60_SOLUE</name>
<feature type="chain" id="PRO_5004163059" description="PEP-CTERM protein-sorting domain-containing protein" evidence="2">
    <location>
        <begin position="22"/>
        <end position="191"/>
    </location>
</feature>
<keyword evidence="1" id="KW-1133">Transmembrane helix</keyword>
<gene>
    <name evidence="3" type="ordered locus">Acid_6588</name>
</gene>
<dbReference type="AlphaFoldDB" id="Q01S60"/>
<protein>
    <recommendedName>
        <fullName evidence="4">PEP-CTERM protein-sorting domain-containing protein</fullName>
    </recommendedName>
</protein>
<dbReference type="STRING" id="234267.Acid_6588"/>
<accession>Q01S60</accession>
<dbReference type="KEGG" id="sus:Acid_6588"/>
<keyword evidence="2" id="KW-0732">Signal</keyword>
<dbReference type="InParanoid" id="Q01S60"/>
<dbReference type="EMBL" id="CP000473">
    <property type="protein sequence ID" value="ABJ87510.1"/>
    <property type="molecule type" value="Genomic_DNA"/>
</dbReference>
<feature type="signal peptide" evidence="2">
    <location>
        <begin position="1"/>
        <end position="21"/>
    </location>
</feature>
<sequence precursor="true">MKKLVHAALCLNALTMLLAVASPAATITISDLTDGFPIITVSPDIGVTSTVFSDEQVIITGLIPNLILQPGTHSVILTEPASDPFGPPQSDFATLTIGAAAPTFTLLFESDGALNFLADLAKLPVPTPTLLENGNFQDVSALLGSGNFTILLQSDLVTPEPEPDVRFLFTSGLLLIGVALVRINKSSRSHR</sequence>
<evidence type="ECO:0000313" key="3">
    <source>
        <dbReference type="EMBL" id="ABJ87510.1"/>
    </source>
</evidence>